<dbReference type="PATRIC" id="fig|86176.4.peg.5037"/>
<evidence type="ECO:0000313" key="2">
    <source>
        <dbReference type="Proteomes" id="UP000050455"/>
    </source>
</evidence>
<proteinExistence type="predicted"/>
<name>A0A0P9VNJ0_9PSED</name>
<protein>
    <submittedName>
        <fullName evidence="1">Uncharacterized protein</fullName>
    </submittedName>
</protein>
<sequence length="110" mass="12390">MLKTEFAAFVEEQIALAGEILADAKVSKRDYMSGGKLSVFLALHRVLQGKPTEQDLGMFDAINDSLQSLQILNSKETFLERLDLIQFVRQSSLYVEQQGLNKSPHFRALC</sequence>
<gene>
    <name evidence="1" type="ORF">ALO64_04472</name>
</gene>
<dbReference type="EMBL" id="LJQT01000283">
    <property type="protein sequence ID" value="KPX87184.1"/>
    <property type="molecule type" value="Genomic_DNA"/>
</dbReference>
<dbReference type="Proteomes" id="UP000050455">
    <property type="component" value="Unassembled WGS sequence"/>
</dbReference>
<accession>A0A0P9VNJ0</accession>
<comment type="caution">
    <text evidence="1">The sequence shown here is derived from an EMBL/GenBank/DDBJ whole genome shotgun (WGS) entry which is preliminary data.</text>
</comment>
<organism evidence="1 2">
    <name type="scientific">Pseudomonas meliae</name>
    <dbReference type="NCBI Taxonomy" id="86176"/>
    <lineage>
        <taxon>Bacteria</taxon>
        <taxon>Pseudomonadati</taxon>
        <taxon>Pseudomonadota</taxon>
        <taxon>Gammaproteobacteria</taxon>
        <taxon>Pseudomonadales</taxon>
        <taxon>Pseudomonadaceae</taxon>
        <taxon>Pseudomonas</taxon>
    </lineage>
</organism>
<reference evidence="1 2" key="1">
    <citation type="submission" date="2015-09" db="EMBL/GenBank/DDBJ databases">
        <title>Genome announcement of multiple Pseudomonas syringae strains.</title>
        <authorList>
            <person name="Thakur S."/>
            <person name="Wang P.W."/>
            <person name="Gong Y."/>
            <person name="Weir B.S."/>
            <person name="Guttman D.S."/>
        </authorList>
    </citation>
    <scope>NUCLEOTIDE SEQUENCE [LARGE SCALE GENOMIC DNA]</scope>
    <source>
        <strain evidence="1 2">ICMP6289</strain>
    </source>
</reference>
<dbReference type="AlphaFoldDB" id="A0A0P9VNJ0"/>
<evidence type="ECO:0000313" key="1">
    <source>
        <dbReference type="EMBL" id="KPX87184.1"/>
    </source>
</evidence>
<keyword evidence="2" id="KW-1185">Reference proteome</keyword>